<feature type="region of interest" description="Disordered" evidence="2">
    <location>
        <begin position="266"/>
        <end position="328"/>
    </location>
</feature>
<feature type="coiled-coil region" evidence="1">
    <location>
        <begin position="93"/>
        <end position="138"/>
    </location>
</feature>
<evidence type="ECO:0000313" key="3">
    <source>
        <dbReference type="EMBL" id="AJE83742.1"/>
    </source>
</evidence>
<keyword evidence="1" id="KW-0175">Coiled coil</keyword>
<protein>
    <submittedName>
        <fullName evidence="3">Uncharacterized protein</fullName>
    </submittedName>
</protein>
<feature type="compositionally biased region" description="Low complexity" evidence="2">
    <location>
        <begin position="281"/>
        <end position="291"/>
    </location>
</feature>
<gene>
    <name evidence="3" type="ORF">SLNWT_3366</name>
</gene>
<feature type="compositionally biased region" description="Pro residues" evidence="2">
    <location>
        <begin position="269"/>
        <end position="280"/>
    </location>
</feature>
<proteinExistence type="predicted"/>
<reference evidence="3 4" key="1">
    <citation type="submission" date="2015-01" db="EMBL/GenBank/DDBJ databases">
        <title>Enhanced salinomycin production by adjusting the supply of polyketide extender units in Streptomyce albus DSM 41398.</title>
        <authorList>
            <person name="Lu C."/>
        </authorList>
    </citation>
    <scope>NUCLEOTIDE SEQUENCE [LARGE SCALE GENOMIC DNA]</scope>
    <source>
        <strain evidence="4">ATCC 21838 / DSM 41398 / FERM P-419 / JCM 4703 / NBRC 107858</strain>
    </source>
</reference>
<evidence type="ECO:0000256" key="1">
    <source>
        <dbReference type="SAM" id="Coils"/>
    </source>
</evidence>
<sequence>MADNGAGPSLQVIGAARVAFTQQPFTGRQLVYYAISSTGPRGSLGWDAVRGLATERARWQAAEERFHAEVREAWEAYRAAVPEGAARLLPGARRRSARAEERMSRALDEAEERYRPVREELERRLARHEREERRAREERAHHWEAERLAARERERIRRERADRCSALAVRPLWGWRLDESGETAYVHRHDVDPAEAPPAGTRGSTRPWCAYDLEDQLLRLGTEGTRRLVWDQAAREAVVVECSTPRDPMAFEEWWATVTRRRWTSSQLIPPPEPPAPHPGTSPHAHGPSGSDYGGTGGTGGTGGDFGGGHGGHGGGWSGGHGGGFGGF</sequence>
<dbReference type="EMBL" id="CP010519">
    <property type="protein sequence ID" value="AJE83742.1"/>
    <property type="molecule type" value="Genomic_DNA"/>
</dbReference>
<evidence type="ECO:0000256" key="2">
    <source>
        <dbReference type="SAM" id="MobiDB-lite"/>
    </source>
</evidence>
<feature type="compositionally biased region" description="Gly residues" evidence="2">
    <location>
        <begin position="292"/>
        <end position="328"/>
    </location>
</feature>
<dbReference type="Proteomes" id="UP000031523">
    <property type="component" value="Chromosome"/>
</dbReference>
<keyword evidence="4" id="KW-1185">Reference proteome</keyword>
<evidence type="ECO:0000313" key="4">
    <source>
        <dbReference type="Proteomes" id="UP000031523"/>
    </source>
</evidence>
<accession>A0A0B5F091</accession>
<organism evidence="3 4">
    <name type="scientific">Streptomyces albus (strain ATCC 21838 / DSM 41398 / FERM P-419 / JCM 4703 / NBRC 107858)</name>
    <dbReference type="NCBI Taxonomy" id="1081613"/>
    <lineage>
        <taxon>Bacteria</taxon>
        <taxon>Bacillati</taxon>
        <taxon>Actinomycetota</taxon>
        <taxon>Actinomycetes</taxon>
        <taxon>Kitasatosporales</taxon>
        <taxon>Streptomycetaceae</taxon>
        <taxon>Streptomyces</taxon>
    </lineage>
</organism>
<name>A0A0B5F091_STRA4</name>
<dbReference type="AlphaFoldDB" id="A0A0B5F091"/>
<dbReference type="KEGG" id="sals:SLNWT_3366"/>